<dbReference type="InterPro" id="IPR006203">
    <property type="entry name" value="GHMP_knse_ATP-bd_CS"/>
</dbReference>
<dbReference type="Gene3D" id="3.30.70.890">
    <property type="entry name" value="GHMP kinase, C-terminal domain"/>
    <property type="match status" value="1"/>
</dbReference>
<dbReference type="PROSITE" id="PS00627">
    <property type="entry name" value="GHMP_KINASES_ATP"/>
    <property type="match status" value="1"/>
</dbReference>
<evidence type="ECO:0000313" key="17">
    <source>
        <dbReference type="Proteomes" id="UP000050920"/>
    </source>
</evidence>
<dbReference type="SUPFAM" id="SSF54211">
    <property type="entry name" value="Ribosomal protein S5 domain 2-like"/>
    <property type="match status" value="1"/>
</dbReference>
<dbReference type="Pfam" id="PF00288">
    <property type="entry name" value="GHMP_kinases_N"/>
    <property type="match status" value="1"/>
</dbReference>
<evidence type="ECO:0000256" key="1">
    <source>
        <dbReference type="ARBA" id="ARBA00005015"/>
    </source>
</evidence>
<keyword evidence="9 13" id="KW-0418">Kinase</keyword>
<dbReference type="InterPro" id="IPR013750">
    <property type="entry name" value="GHMP_kinase_C_dom"/>
</dbReference>
<feature type="domain" description="GHMP kinase C-terminal" evidence="15">
    <location>
        <begin position="194"/>
        <end position="268"/>
    </location>
</feature>
<evidence type="ECO:0000256" key="7">
    <source>
        <dbReference type="ARBA" id="ARBA00022697"/>
    </source>
</evidence>
<feature type="binding site" evidence="13">
    <location>
        <begin position="80"/>
        <end position="90"/>
    </location>
    <ligand>
        <name>ATP</name>
        <dbReference type="ChEBI" id="CHEBI:30616"/>
    </ligand>
</feature>
<dbReference type="Proteomes" id="UP000050920">
    <property type="component" value="Unassembled WGS sequence"/>
</dbReference>
<comment type="function">
    <text evidence="12 13">Catalyzes the ATP-dependent phosphorylation of L-homoserine to L-homoserine phosphate.</text>
</comment>
<reference evidence="16 17" key="1">
    <citation type="journal article" date="2015" name="Genome Announc.">
        <title>Expanding the biotechnology potential of lactobacilli through comparative genomics of 213 strains and associated genera.</title>
        <authorList>
            <person name="Sun Z."/>
            <person name="Harris H.M."/>
            <person name="McCann A."/>
            <person name="Guo C."/>
            <person name="Argimon S."/>
            <person name="Zhang W."/>
            <person name="Yang X."/>
            <person name="Jeffery I.B."/>
            <person name="Cooney J.C."/>
            <person name="Kagawa T.F."/>
            <person name="Liu W."/>
            <person name="Song Y."/>
            <person name="Salvetti E."/>
            <person name="Wrobel A."/>
            <person name="Rasinkangas P."/>
            <person name="Parkhill J."/>
            <person name="Rea M.C."/>
            <person name="O'Sullivan O."/>
            <person name="Ritari J."/>
            <person name="Douillard F.P."/>
            <person name="Paul Ross R."/>
            <person name="Yang R."/>
            <person name="Briner A.E."/>
            <person name="Felis G.E."/>
            <person name="de Vos W.M."/>
            <person name="Barrangou R."/>
            <person name="Klaenhammer T.R."/>
            <person name="Caufield P.W."/>
            <person name="Cui Y."/>
            <person name="Zhang H."/>
            <person name="O'Toole P.W."/>
        </authorList>
    </citation>
    <scope>NUCLEOTIDE SEQUENCE [LARGE SCALE GENOMIC DNA]</scope>
    <source>
        <strain evidence="16 17">DSM 21115</strain>
    </source>
</reference>
<dbReference type="GO" id="GO:0005524">
    <property type="term" value="F:ATP binding"/>
    <property type="evidence" value="ECO:0007669"/>
    <property type="project" value="UniProtKB-UniRule"/>
</dbReference>
<dbReference type="AlphaFoldDB" id="A0A0R2N9H2"/>
<dbReference type="InterPro" id="IPR036554">
    <property type="entry name" value="GHMP_kinase_C_sf"/>
</dbReference>
<dbReference type="InterPro" id="IPR006204">
    <property type="entry name" value="GHMP_kinase_N_dom"/>
</dbReference>
<dbReference type="PRINTS" id="PR00958">
    <property type="entry name" value="HOMSERKINASE"/>
</dbReference>
<evidence type="ECO:0000259" key="15">
    <source>
        <dbReference type="Pfam" id="PF08544"/>
    </source>
</evidence>
<dbReference type="InterPro" id="IPR000870">
    <property type="entry name" value="Homoserine_kinase"/>
</dbReference>
<dbReference type="HAMAP" id="MF_00384">
    <property type="entry name" value="Homoser_kinase"/>
    <property type="match status" value="1"/>
</dbReference>
<comment type="subcellular location">
    <subcellularLocation>
        <location evidence="13">Cytoplasm</location>
    </subcellularLocation>
</comment>
<evidence type="ECO:0000256" key="11">
    <source>
        <dbReference type="ARBA" id="ARBA00049375"/>
    </source>
</evidence>
<keyword evidence="6 13" id="KW-0808">Transferase</keyword>
<feature type="domain" description="GHMP kinase N-terminal" evidence="14">
    <location>
        <begin position="56"/>
        <end position="133"/>
    </location>
</feature>
<evidence type="ECO:0000256" key="9">
    <source>
        <dbReference type="ARBA" id="ARBA00022777"/>
    </source>
</evidence>
<evidence type="ECO:0000256" key="6">
    <source>
        <dbReference type="ARBA" id="ARBA00022679"/>
    </source>
</evidence>
<keyword evidence="13" id="KW-0963">Cytoplasm</keyword>
<dbReference type="GO" id="GO:0004413">
    <property type="term" value="F:homoserine kinase activity"/>
    <property type="evidence" value="ECO:0007669"/>
    <property type="project" value="UniProtKB-UniRule"/>
</dbReference>
<evidence type="ECO:0000256" key="12">
    <source>
        <dbReference type="ARBA" id="ARBA00049954"/>
    </source>
</evidence>
<dbReference type="PANTHER" id="PTHR20861:SF1">
    <property type="entry name" value="HOMOSERINE KINASE"/>
    <property type="match status" value="1"/>
</dbReference>
<keyword evidence="8 13" id="KW-0547">Nucleotide-binding</keyword>
<evidence type="ECO:0000256" key="13">
    <source>
        <dbReference type="HAMAP-Rule" id="MF_00384"/>
    </source>
</evidence>
<dbReference type="InterPro" id="IPR020568">
    <property type="entry name" value="Ribosomal_Su5_D2-typ_SF"/>
</dbReference>
<keyword evidence="10 13" id="KW-0067">ATP-binding</keyword>
<evidence type="ECO:0000256" key="5">
    <source>
        <dbReference type="ARBA" id="ARBA00022605"/>
    </source>
</evidence>
<keyword evidence="7 13" id="KW-0791">Threonine biosynthesis</keyword>
<accession>A0A0R2N9H2</accession>
<keyword evidence="17" id="KW-1185">Reference proteome</keyword>
<gene>
    <name evidence="13" type="primary">thrB</name>
    <name evidence="16" type="ORF">DY78_GL002016</name>
</gene>
<evidence type="ECO:0000256" key="2">
    <source>
        <dbReference type="ARBA" id="ARBA00007370"/>
    </source>
</evidence>
<evidence type="ECO:0000256" key="3">
    <source>
        <dbReference type="ARBA" id="ARBA00012078"/>
    </source>
</evidence>
<dbReference type="UniPathway" id="UPA00050">
    <property type="reaction ID" value="UER00064"/>
</dbReference>
<evidence type="ECO:0000313" key="16">
    <source>
        <dbReference type="EMBL" id="KRO22497.1"/>
    </source>
</evidence>
<comment type="pathway">
    <text evidence="1 13">Amino-acid biosynthesis; L-threonine biosynthesis; L-threonine from L-aspartate: step 4/5.</text>
</comment>
<dbReference type="NCBIfam" id="TIGR00191">
    <property type="entry name" value="thrB"/>
    <property type="match status" value="1"/>
</dbReference>
<keyword evidence="5 13" id="KW-0028">Amino-acid biosynthesis</keyword>
<name>A0A0R2N9H2_9LACO</name>
<dbReference type="PANTHER" id="PTHR20861">
    <property type="entry name" value="HOMOSERINE/4-DIPHOSPHOCYTIDYL-2-C-METHYL-D-ERYTHRITOL KINASE"/>
    <property type="match status" value="1"/>
</dbReference>
<organism evidence="16 17">
    <name type="scientific">Lactiplantibacillus fabifermentans DSM 21115</name>
    <dbReference type="NCBI Taxonomy" id="1413187"/>
    <lineage>
        <taxon>Bacteria</taxon>
        <taxon>Bacillati</taxon>
        <taxon>Bacillota</taxon>
        <taxon>Bacilli</taxon>
        <taxon>Lactobacillales</taxon>
        <taxon>Lactobacillaceae</taxon>
        <taxon>Lactiplantibacillus</taxon>
    </lineage>
</organism>
<dbReference type="EC" id="2.7.1.39" evidence="3 13"/>
<dbReference type="GO" id="GO:0009088">
    <property type="term" value="P:threonine biosynthetic process"/>
    <property type="evidence" value="ECO:0007669"/>
    <property type="project" value="UniProtKB-UniRule"/>
</dbReference>
<evidence type="ECO:0000256" key="4">
    <source>
        <dbReference type="ARBA" id="ARBA00017858"/>
    </source>
</evidence>
<sequence>MLTISVPATSANLGPGFDSMGLALDMQLTLTVLGPSTTWQVDHPFGNEVPHDERNLMIKTALSLHPDLTPQHVSVTSEIPLARGLGSSSTAIVAGLALANELAATPISREALLTRATALEGHPDNVAPAILGGLVVATAADGDVQAVKLPTPDLFASVYVPNEELLTAASREALPSELPYKAAIAGSSIANTLVAALATQNWDLALTLLEQDRFHEQFRAHLVPALAIVRQTAHELGLKGTYLSGAGPTIVTLGRQAELQQLQAQLKQNPTLDGQYHLLPIDAAGVKVEKS</sequence>
<comment type="similarity">
    <text evidence="2 13">Belongs to the GHMP kinase family. Homoserine kinase subfamily.</text>
</comment>
<dbReference type="InterPro" id="IPR014721">
    <property type="entry name" value="Ribsml_uS5_D2-typ_fold_subgr"/>
</dbReference>
<dbReference type="PIRSF" id="PIRSF000676">
    <property type="entry name" value="Homoser_kin"/>
    <property type="match status" value="1"/>
</dbReference>
<proteinExistence type="inferred from homology"/>
<evidence type="ECO:0000256" key="8">
    <source>
        <dbReference type="ARBA" id="ARBA00022741"/>
    </source>
</evidence>
<dbReference type="RefSeq" id="WP_024625979.1">
    <property type="nucleotide sequence ID" value="NZ_AYGX02000175.1"/>
</dbReference>
<comment type="caution">
    <text evidence="16">The sequence shown here is derived from an EMBL/GenBank/DDBJ whole genome shotgun (WGS) entry which is preliminary data.</text>
</comment>
<dbReference type="GO" id="GO:0005737">
    <property type="term" value="C:cytoplasm"/>
    <property type="evidence" value="ECO:0007669"/>
    <property type="project" value="UniProtKB-SubCell"/>
</dbReference>
<comment type="catalytic activity">
    <reaction evidence="11 13">
        <text>L-homoserine + ATP = O-phospho-L-homoserine + ADP + H(+)</text>
        <dbReference type="Rhea" id="RHEA:13985"/>
        <dbReference type="ChEBI" id="CHEBI:15378"/>
        <dbReference type="ChEBI" id="CHEBI:30616"/>
        <dbReference type="ChEBI" id="CHEBI:57476"/>
        <dbReference type="ChEBI" id="CHEBI:57590"/>
        <dbReference type="ChEBI" id="CHEBI:456216"/>
        <dbReference type="EC" id="2.7.1.39"/>
    </reaction>
</comment>
<dbReference type="Pfam" id="PF08544">
    <property type="entry name" value="GHMP_kinases_C"/>
    <property type="match status" value="1"/>
</dbReference>
<dbReference type="EMBL" id="AYGX02000175">
    <property type="protein sequence ID" value="KRO22497.1"/>
    <property type="molecule type" value="Genomic_DNA"/>
</dbReference>
<evidence type="ECO:0000256" key="10">
    <source>
        <dbReference type="ARBA" id="ARBA00022840"/>
    </source>
</evidence>
<protein>
    <recommendedName>
        <fullName evidence="4 13">Homoserine kinase</fullName>
        <shortName evidence="13">HK</shortName>
        <shortName evidence="13">HSK</shortName>
        <ecNumber evidence="3 13">2.7.1.39</ecNumber>
    </recommendedName>
</protein>
<dbReference type="SUPFAM" id="SSF55060">
    <property type="entry name" value="GHMP Kinase, C-terminal domain"/>
    <property type="match status" value="1"/>
</dbReference>
<dbReference type="Gene3D" id="3.30.230.10">
    <property type="match status" value="1"/>
</dbReference>
<evidence type="ECO:0000259" key="14">
    <source>
        <dbReference type="Pfam" id="PF00288"/>
    </source>
</evidence>